<name>A0ABY5VRZ1_9ACTN</name>
<proteinExistence type="predicted"/>
<gene>
    <name evidence="1" type="ORF">Dfulv_32965</name>
</gene>
<organism evidence="1 2">
    <name type="scientific">Dactylosporangium fulvum</name>
    <dbReference type="NCBI Taxonomy" id="53359"/>
    <lineage>
        <taxon>Bacteria</taxon>
        <taxon>Bacillati</taxon>
        <taxon>Actinomycetota</taxon>
        <taxon>Actinomycetes</taxon>
        <taxon>Micromonosporales</taxon>
        <taxon>Micromonosporaceae</taxon>
        <taxon>Dactylosporangium</taxon>
    </lineage>
</organism>
<evidence type="ECO:0000313" key="2">
    <source>
        <dbReference type="Proteomes" id="UP001059617"/>
    </source>
</evidence>
<reference evidence="1" key="1">
    <citation type="submission" date="2021-04" db="EMBL/GenBank/DDBJ databases">
        <authorList>
            <person name="Hartkoorn R.C."/>
            <person name="Beaudoing E."/>
            <person name="Hot D."/>
        </authorList>
    </citation>
    <scope>NUCLEOTIDE SEQUENCE</scope>
    <source>
        <strain evidence="1">NRRL B-16292</strain>
    </source>
</reference>
<evidence type="ECO:0000313" key="1">
    <source>
        <dbReference type="EMBL" id="UWP79955.1"/>
    </source>
</evidence>
<dbReference type="RefSeq" id="WP_259857713.1">
    <property type="nucleotide sequence ID" value="NZ_BAAAST010000001.1"/>
</dbReference>
<protein>
    <submittedName>
        <fullName evidence="1">Uncharacterized protein</fullName>
    </submittedName>
</protein>
<sequence>MPTWTAAAAGRVGSDERRRAACRVAAIRTVVSAASTTMVDALHRLPAKAGA</sequence>
<reference evidence="1" key="2">
    <citation type="submission" date="2022-09" db="EMBL/GenBank/DDBJ databases">
        <title>Biosynthetic gene clusters of Dactylosporangioum fulvum.</title>
        <authorList>
            <person name="Caradec T."/>
        </authorList>
    </citation>
    <scope>NUCLEOTIDE SEQUENCE</scope>
    <source>
        <strain evidence="1">NRRL B-16292</strain>
    </source>
</reference>
<accession>A0ABY5VRZ1</accession>
<dbReference type="EMBL" id="CP073720">
    <property type="protein sequence ID" value="UWP79955.1"/>
    <property type="molecule type" value="Genomic_DNA"/>
</dbReference>
<keyword evidence="2" id="KW-1185">Reference proteome</keyword>
<dbReference type="Proteomes" id="UP001059617">
    <property type="component" value="Chromosome"/>
</dbReference>